<dbReference type="SUPFAM" id="SSF53850">
    <property type="entry name" value="Periplasmic binding protein-like II"/>
    <property type="match status" value="1"/>
</dbReference>
<comment type="similarity">
    <text evidence="1">Belongs to the LysR transcriptional regulatory family.</text>
</comment>
<proteinExistence type="inferred from homology"/>
<dbReference type="Gene3D" id="1.10.10.10">
    <property type="entry name" value="Winged helix-like DNA-binding domain superfamily/Winged helix DNA-binding domain"/>
    <property type="match status" value="1"/>
</dbReference>
<dbReference type="OrthoDB" id="9786526at2"/>
<evidence type="ECO:0000256" key="1">
    <source>
        <dbReference type="ARBA" id="ARBA00009437"/>
    </source>
</evidence>
<evidence type="ECO:0000313" key="8">
    <source>
        <dbReference type="Proteomes" id="UP000186039"/>
    </source>
</evidence>
<gene>
    <name evidence="6" type="ORF">BIY20_03700</name>
    <name evidence="7" type="ORF">BIY22_05570</name>
</gene>
<evidence type="ECO:0000313" key="7">
    <source>
        <dbReference type="EMBL" id="OLQ90462.1"/>
    </source>
</evidence>
<dbReference type="SUPFAM" id="SSF46785">
    <property type="entry name" value="Winged helix' DNA-binding domain"/>
    <property type="match status" value="1"/>
</dbReference>
<protein>
    <submittedName>
        <fullName evidence="7">LysR family transcriptional regulator</fullName>
    </submittedName>
</protein>
<sequence length="298" mass="33361">MDLNAIAVFAQVVDCGSFTQAAENLDMTKSTVSRKVAELEQHLGVKLLTRSTRSLVLTPEGEKFHQASMQMLEVLNQAELEVSANQDLVRGPLKVVLPVELGHQVLGSYIHQFLHQHPHVTMNLELSNREVDIIGEGIDLYAQIGELVDSTLVSRHLTKSPRVLVASAEYLQQFGTIESYLDLKAPHQQVEVVNKAARIPKWTIEAENGESYPFELPNRLRVNTITACLTACLDGLGVAILPEFICREHFATGKLVRLLPNYAMPEVEVSLVYTDRQLMPKRKKALIDFLLTSFQSRH</sequence>
<dbReference type="PRINTS" id="PR00039">
    <property type="entry name" value="HTHLYSR"/>
</dbReference>
<dbReference type="RefSeq" id="WP_075708100.1">
    <property type="nucleotide sequence ID" value="NZ_AP019654.1"/>
</dbReference>
<dbReference type="PANTHER" id="PTHR30537:SF68">
    <property type="entry name" value="TRANSCRIPTIONAL REGULATOR-RELATED"/>
    <property type="match status" value="1"/>
</dbReference>
<dbReference type="InterPro" id="IPR005119">
    <property type="entry name" value="LysR_subst-bd"/>
</dbReference>
<evidence type="ECO:0000256" key="3">
    <source>
        <dbReference type="ARBA" id="ARBA00023125"/>
    </source>
</evidence>
<dbReference type="EMBL" id="MJMH01000239">
    <property type="protein sequence ID" value="OLQ84475.1"/>
    <property type="molecule type" value="Genomic_DNA"/>
</dbReference>
<evidence type="ECO:0000256" key="4">
    <source>
        <dbReference type="ARBA" id="ARBA00023163"/>
    </source>
</evidence>
<dbReference type="InterPro" id="IPR000847">
    <property type="entry name" value="LysR_HTH_N"/>
</dbReference>
<dbReference type="Proteomes" id="UP000186039">
    <property type="component" value="Unassembled WGS sequence"/>
</dbReference>
<dbReference type="STRING" id="1381081.BIY22_05570"/>
<evidence type="ECO:0000256" key="2">
    <source>
        <dbReference type="ARBA" id="ARBA00023015"/>
    </source>
</evidence>
<keyword evidence="8" id="KW-1185">Reference proteome</keyword>
<comment type="caution">
    <text evidence="7">The sequence shown here is derived from an EMBL/GenBank/DDBJ whole genome shotgun (WGS) entry which is preliminary data.</text>
</comment>
<dbReference type="PROSITE" id="PS50931">
    <property type="entry name" value="HTH_LYSR"/>
    <property type="match status" value="1"/>
</dbReference>
<dbReference type="Pfam" id="PF03466">
    <property type="entry name" value="LysR_substrate"/>
    <property type="match status" value="1"/>
</dbReference>
<feature type="domain" description="HTH lysR-type" evidence="5">
    <location>
        <begin position="1"/>
        <end position="58"/>
    </location>
</feature>
<keyword evidence="4" id="KW-0804">Transcription</keyword>
<reference evidence="8 9" key="1">
    <citation type="submission" date="2016-09" db="EMBL/GenBank/DDBJ databases">
        <title>Genomic Taxonomy of the Vibrionaceae.</title>
        <authorList>
            <person name="Gonzalez-Castillo A."/>
            <person name="Gomez-Gil B."/>
            <person name="Enciso-Ibarra K."/>
        </authorList>
    </citation>
    <scope>NUCLEOTIDE SEQUENCE [LARGE SCALE GENOMIC DNA]</scope>
    <source>
        <strain evidence="6 8">CAIM 1902</strain>
        <strain evidence="7 9">CAIM 703</strain>
    </source>
</reference>
<organism evidence="7 9">
    <name type="scientific">Vibrio panuliri</name>
    <dbReference type="NCBI Taxonomy" id="1381081"/>
    <lineage>
        <taxon>Bacteria</taxon>
        <taxon>Pseudomonadati</taxon>
        <taxon>Pseudomonadota</taxon>
        <taxon>Gammaproteobacteria</taxon>
        <taxon>Vibrionales</taxon>
        <taxon>Vibrionaceae</taxon>
        <taxon>Vibrio</taxon>
    </lineage>
</organism>
<dbReference type="Proteomes" id="UP000186313">
    <property type="component" value="Unassembled WGS sequence"/>
</dbReference>
<evidence type="ECO:0000313" key="9">
    <source>
        <dbReference type="Proteomes" id="UP000186313"/>
    </source>
</evidence>
<dbReference type="GO" id="GO:0006351">
    <property type="term" value="P:DNA-templated transcription"/>
    <property type="evidence" value="ECO:0007669"/>
    <property type="project" value="TreeGrafter"/>
</dbReference>
<dbReference type="FunFam" id="1.10.10.10:FF:000001">
    <property type="entry name" value="LysR family transcriptional regulator"/>
    <property type="match status" value="1"/>
</dbReference>
<dbReference type="EMBL" id="MJMJ01000012">
    <property type="protein sequence ID" value="OLQ90462.1"/>
    <property type="molecule type" value="Genomic_DNA"/>
</dbReference>
<dbReference type="Gene3D" id="3.40.190.290">
    <property type="match status" value="1"/>
</dbReference>
<dbReference type="Pfam" id="PF00126">
    <property type="entry name" value="HTH_1"/>
    <property type="match status" value="1"/>
</dbReference>
<dbReference type="InterPro" id="IPR036390">
    <property type="entry name" value="WH_DNA-bd_sf"/>
</dbReference>
<dbReference type="GO" id="GO:0003700">
    <property type="term" value="F:DNA-binding transcription factor activity"/>
    <property type="evidence" value="ECO:0007669"/>
    <property type="project" value="InterPro"/>
</dbReference>
<dbReference type="PANTHER" id="PTHR30537">
    <property type="entry name" value="HTH-TYPE TRANSCRIPTIONAL REGULATOR"/>
    <property type="match status" value="1"/>
</dbReference>
<dbReference type="GO" id="GO:0043565">
    <property type="term" value="F:sequence-specific DNA binding"/>
    <property type="evidence" value="ECO:0007669"/>
    <property type="project" value="TreeGrafter"/>
</dbReference>
<dbReference type="InterPro" id="IPR036388">
    <property type="entry name" value="WH-like_DNA-bd_sf"/>
</dbReference>
<keyword evidence="3" id="KW-0238">DNA-binding</keyword>
<evidence type="ECO:0000313" key="6">
    <source>
        <dbReference type="EMBL" id="OLQ84475.1"/>
    </source>
</evidence>
<dbReference type="AlphaFoldDB" id="A0A1Q9HJE8"/>
<dbReference type="CDD" id="cd08422">
    <property type="entry name" value="PBP2_CrgA_like"/>
    <property type="match status" value="1"/>
</dbReference>
<dbReference type="InterPro" id="IPR058163">
    <property type="entry name" value="LysR-type_TF_proteobact-type"/>
</dbReference>
<name>A0A1Q9HJE8_9VIBR</name>
<keyword evidence="2" id="KW-0805">Transcription regulation</keyword>
<accession>A0A1Q9HJE8</accession>
<evidence type="ECO:0000259" key="5">
    <source>
        <dbReference type="PROSITE" id="PS50931"/>
    </source>
</evidence>